<dbReference type="PROSITE" id="PS51007">
    <property type="entry name" value="CYTC"/>
    <property type="match status" value="1"/>
</dbReference>
<dbReference type="InterPro" id="IPR018391">
    <property type="entry name" value="PQQ_b-propeller_rpt"/>
</dbReference>
<comment type="cofactor">
    <cofactor evidence="11">
        <name>pyrroloquinoline quinone</name>
        <dbReference type="ChEBI" id="CHEBI:58442"/>
    </cofactor>
    <text evidence="11">Binds 1 PQQ group per subunit.</text>
</comment>
<dbReference type="Pfam" id="PF13442">
    <property type="entry name" value="Cytochrome_CBB3"/>
    <property type="match status" value="1"/>
</dbReference>
<evidence type="ECO:0000256" key="14">
    <source>
        <dbReference type="SAM" id="SignalP"/>
    </source>
</evidence>
<feature type="binding site" description="axial binding residue" evidence="12">
    <location>
        <position position="644"/>
    </location>
    <ligand>
        <name>heme c</name>
        <dbReference type="ChEBI" id="CHEBI:61717"/>
    </ligand>
    <ligandPart>
        <name>Fe</name>
        <dbReference type="ChEBI" id="CHEBI:18248"/>
    </ligandPart>
</feature>
<evidence type="ECO:0000256" key="6">
    <source>
        <dbReference type="ARBA" id="ARBA00022891"/>
    </source>
</evidence>
<comment type="caution">
    <text evidence="16">The sequence shown here is derived from an EMBL/GenBank/DDBJ whole genome shotgun (WGS) entry which is preliminary data.</text>
</comment>
<dbReference type="CDD" id="cd10279">
    <property type="entry name" value="PQQ_ADH_II"/>
    <property type="match status" value="1"/>
</dbReference>
<dbReference type="Proteomes" id="UP000323708">
    <property type="component" value="Unassembled WGS sequence"/>
</dbReference>
<feature type="chain" id="PRO_5022842204" evidence="14">
    <location>
        <begin position="27"/>
        <end position="722"/>
    </location>
</feature>
<feature type="binding site" evidence="11">
    <location>
        <begin position="424"/>
        <end position="425"/>
    </location>
    <ligand>
        <name>pyrroloquinoline quinone</name>
        <dbReference type="ChEBI" id="CHEBI:58442"/>
    </ligand>
</feature>
<dbReference type="InterPro" id="IPR001479">
    <property type="entry name" value="Quinoprotein_DH_CS"/>
</dbReference>
<sequence>MHNKKYRGLLCLALTLAACSAPAASAAPAPSAKPLSVSPAHNAAAVTAERIRNADRETGNWLTHGRTYSEQRFSPLKSITSDNVAGLGLAWSYPLGIYRGIEATPLVIDGVMYTTGAWSVVFALDAATGKLLWKYDPQVPRSKGVHACCDVVNRGVAAWGDKVYVGTLDGRLVALERDSGKVAWSVQTFDPQLAYTITGAPRVIKGKVFIGSGGGEYDVRGYISAYDSETGAMDWRFYTIPGNPANGQESPALEMAEKTWNGEWWKVGGGGTVWDSMAYDPELDLLYIGVGNGTPWNQRIRSPGGGDNLFLSSIVALKPDSGEYVWHYQTTPGETWDYTATQPIMLADLDIDGKPRKVLMQAPKNGFFYVIDRVTGEFISANNYVPINWATHVDPKTGRPVETEDARYEGEGVAIYPSPFGGHNWHPWSYNPATGLVYLPAQEIFHIYQDEPDGFEYRPGQSNFGVDFSTADLPSDKAERDDILKDIRGHLSAWDPVQQKEVWRVQYQRPWNGGTLSTAGNLVFQGTSDRRFAAYAADSGKLLWNHQADTGIVAGPVTYTVDGEQYVAVMSGWGSLLQLAGGVFMTPEAAPVEGRVLVYKLGGDATLSIPKQEMVTRKPPPSVASAEEIALGKTRYYQQCGGCHGVAVVGGGGTPDLRHSALLDNDGWYTVVLDGALKQNGMISFSDRLSKAEVKAIRAFVIDKANADWEAAKPGVKTESTP</sequence>
<dbReference type="InterPro" id="IPR009056">
    <property type="entry name" value="Cyt_c-like_dom"/>
</dbReference>
<feature type="binding site" evidence="11">
    <location>
        <position position="102"/>
    </location>
    <ligand>
        <name>pyrroloquinoline quinone</name>
        <dbReference type="ChEBI" id="CHEBI:58442"/>
    </ligand>
</feature>
<evidence type="ECO:0000256" key="5">
    <source>
        <dbReference type="ARBA" id="ARBA00022837"/>
    </source>
</evidence>
<dbReference type="GO" id="GO:0070968">
    <property type="term" value="F:pyrroloquinoline quinone binding"/>
    <property type="evidence" value="ECO:0007669"/>
    <property type="project" value="UniProtKB-ARBA"/>
</dbReference>
<dbReference type="GO" id="GO:0009055">
    <property type="term" value="F:electron transfer activity"/>
    <property type="evidence" value="ECO:0007669"/>
    <property type="project" value="InterPro"/>
</dbReference>
<dbReference type="Pfam" id="PF01011">
    <property type="entry name" value="PQQ"/>
    <property type="match status" value="2"/>
</dbReference>
<evidence type="ECO:0000256" key="12">
    <source>
        <dbReference type="PIRSR" id="PIRSR617512-3"/>
    </source>
</evidence>
<comment type="cofactor">
    <cofactor evidence="12">
        <name>Ca(2+)</name>
        <dbReference type="ChEBI" id="CHEBI:29108"/>
    </cofactor>
    <text evidence="12">Binds 1 Ca(2+) ion per subunit.</text>
</comment>
<evidence type="ECO:0000313" key="17">
    <source>
        <dbReference type="Proteomes" id="UP000323708"/>
    </source>
</evidence>
<dbReference type="PROSITE" id="PS00364">
    <property type="entry name" value="BACTERIAL_PQQ_2"/>
    <property type="match status" value="1"/>
</dbReference>
<feature type="signal peptide" evidence="14">
    <location>
        <begin position="1"/>
        <end position="26"/>
    </location>
</feature>
<keyword evidence="9 13" id="KW-1015">Disulfide bond</keyword>
<dbReference type="InterPro" id="IPR036909">
    <property type="entry name" value="Cyt_c-like_dom_sf"/>
</dbReference>
<feature type="binding site" evidence="11">
    <location>
        <position position="198"/>
    </location>
    <ligand>
        <name>pyrroloquinoline quinone</name>
        <dbReference type="ChEBI" id="CHEBI:58442"/>
    </ligand>
</feature>
<evidence type="ECO:0000256" key="4">
    <source>
        <dbReference type="ARBA" id="ARBA00022729"/>
    </source>
</evidence>
<keyword evidence="8 12" id="KW-0408">Iron</keyword>
<dbReference type="PROSITE" id="PS51257">
    <property type="entry name" value="PROKAR_LIPOPROTEIN"/>
    <property type="match status" value="1"/>
</dbReference>
<name>A0A5B0WY38_9GAMM</name>
<evidence type="ECO:0000259" key="15">
    <source>
        <dbReference type="PROSITE" id="PS51007"/>
    </source>
</evidence>
<keyword evidence="6 11" id="KW-0634">PQQ</keyword>
<dbReference type="GO" id="GO:0005509">
    <property type="term" value="F:calcium ion binding"/>
    <property type="evidence" value="ECO:0007669"/>
    <property type="project" value="InterPro"/>
</dbReference>
<comment type="cofactor">
    <cofactor evidence="11">
        <name>heme c</name>
        <dbReference type="ChEBI" id="CHEBI:61717"/>
    </cofactor>
    <text evidence="11">Binds 1 heme c group per subunit.</text>
</comment>
<feature type="binding site" evidence="11">
    <location>
        <position position="364"/>
    </location>
    <ligand>
        <name>pyrroloquinoline quinone</name>
        <dbReference type="ChEBI" id="CHEBI:58442"/>
    </ligand>
</feature>
<evidence type="ECO:0000256" key="1">
    <source>
        <dbReference type="ARBA" id="ARBA00008156"/>
    </source>
</evidence>
<keyword evidence="7 16" id="KW-0560">Oxidoreductase</keyword>
<dbReference type="InterPro" id="IPR011047">
    <property type="entry name" value="Quinoprotein_ADH-like_sf"/>
</dbReference>
<feature type="binding site" description="axial binding residue" evidence="12">
    <location>
        <position position="682"/>
    </location>
    <ligand>
        <name>heme c</name>
        <dbReference type="ChEBI" id="CHEBI:61717"/>
    </ligand>
    <ligandPart>
        <name>Fe</name>
        <dbReference type="ChEBI" id="CHEBI:18248"/>
    </ligandPart>
</feature>
<protein>
    <submittedName>
        <fullName evidence="16">PQQ-dependent dehydrogenase, methanol/ethanol family</fullName>
        <ecNumber evidence="16">1.1.2.-</ecNumber>
    </submittedName>
</protein>
<keyword evidence="2 11" id="KW-0349">Heme</keyword>
<dbReference type="InterPro" id="IPR017512">
    <property type="entry name" value="PQQ_MeOH/EtOH_DH"/>
</dbReference>
<dbReference type="EC" id="1.1.2.-" evidence="16"/>
<dbReference type="SUPFAM" id="SSF46626">
    <property type="entry name" value="Cytochrome c"/>
    <property type="match status" value="1"/>
</dbReference>
<dbReference type="SMART" id="SM00564">
    <property type="entry name" value="PQQ"/>
    <property type="match status" value="5"/>
</dbReference>
<dbReference type="GO" id="GO:0030288">
    <property type="term" value="C:outer membrane-bounded periplasmic space"/>
    <property type="evidence" value="ECO:0007669"/>
    <property type="project" value="InterPro"/>
</dbReference>
<dbReference type="Gene3D" id="2.140.10.10">
    <property type="entry name" value="Quinoprotein alcohol dehydrogenase-like superfamily"/>
    <property type="match status" value="1"/>
</dbReference>
<feature type="binding site" evidence="12">
    <location>
        <position position="216"/>
    </location>
    <ligand>
        <name>Ca(2+)</name>
        <dbReference type="ChEBI" id="CHEBI:29108"/>
    </ligand>
</feature>
<dbReference type="GO" id="GO:0016614">
    <property type="term" value="F:oxidoreductase activity, acting on CH-OH group of donors"/>
    <property type="evidence" value="ECO:0007669"/>
    <property type="project" value="InterPro"/>
</dbReference>
<reference evidence="16 17" key="1">
    <citation type="submission" date="2019-09" db="EMBL/GenBank/DDBJ databases">
        <authorList>
            <person name="Chen X.-Y."/>
        </authorList>
    </citation>
    <scope>NUCLEOTIDE SEQUENCE [LARGE SCALE GENOMIC DNA]</scope>
    <source>
        <strain evidence="16 17">NY5</strain>
    </source>
</reference>
<feature type="domain" description="Cytochrome c" evidence="15">
    <location>
        <begin position="627"/>
        <end position="705"/>
    </location>
</feature>
<organism evidence="16 17">
    <name type="scientific">Pseudohalioglobus sediminis</name>
    <dbReference type="NCBI Taxonomy" id="2606449"/>
    <lineage>
        <taxon>Bacteria</taxon>
        <taxon>Pseudomonadati</taxon>
        <taxon>Pseudomonadota</taxon>
        <taxon>Gammaproteobacteria</taxon>
        <taxon>Cellvibrionales</taxon>
        <taxon>Halieaceae</taxon>
        <taxon>Pseudohalioglobus</taxon>
    </lineage>
</organism>
<dbReference type="Gene3D" id="1.10.760.10">
    <property type="entry name" value="Cytochrome c-like domain"/>
    <property type="match status" value="1"/>
</dbReference>
<feature type="binding site" evidence="11">
    <location>
        <position position="154"/>
    </location>
    <ligand>
        <name>pyrroloquinoline quinone</name>
        <dbReference type="ChEBI" id="CHEBI:58442"/>
    </ligand>
</feature>
<evidence type="ECO:0000256" key="8">
    <source>
        <dbReference type="ARBA" id="ARBA00023004"/>
    </source>
</evidence>
<evidence type="ECO:0000313" key="16">
    <source>
        <dbReference type="EMBL" id="KAA1191994.1"/>
    </source>
</evidence>
<evidence type="ECO:0000256" key="13">
    <source>
        <dbReference type="PIRSR" id="PIRSR617512-4"/>
    </source>
</evidence>
<keyword evidence="3 12" id="KW-0479">Metal-binding</keyword>
<gene>
    <name evidence="16" type="ORF">F0M18_10770</name>
</gene>
<dbReference type="SUPFAM" id="SSF50998">
    <property type="entry name" value="Quinoprotein alcohol dehydrogenase-like"/>
    <property type="match status" value="1"/>
</dbReference>
<evidence type="ECO:0000256" key="10">
    <source>
        <dbReference type="PIRSR" id="PIRSR617512-1"/>
    </source>
</evidence>
<dbReference type="InterPro" id="IPR002372">
    <property type="entry name" value="PQQ_rpt_dom"/>
</dbReference>
<evidence type="ECO:0000256" key="9">
    <source>
        <dbReference type="ARBA" id="ARBA00023157"/>
    </source>
</evidence>
<keyword evidence="4 14" id="KW-0732">Signal</keyword>
<evidence type="ECO:0000256" key="11">
    <source>
        <dbReference type="PIRSR" id="PIRSR617512-2"/>
    </source>
</evidence>
<feature type="binding site" evidence="11">
    <location>
        <position position="272"/>
    </location>
    <ligand>
        <name>pyrroloquinoline quinone</name>
        <dbReference type="ChEBI" id="CHEBI:58442"/>
    </ligand>
</feature>
<dbReference type="FunFam" id="2.140.10.10:FF:000003">
    <property type="entry name" value="Methanol dehydrogenase, large subunit"/>
    <property type="match status" value="1"/>
</dbReference>
<evidence type="ECO:0000256" key="2">
    <source>
        <dbReference type="ARBA" id="ARBA00022617"/>
    </source>
</evidence>
<evidence type="ECO:0000256" key="7">
    <source>
        <dbReference type="ARBA" id="ARBA00023002"/>
    </source>
</evidence>
<dbReference type="PANTHER" id="PTHR32303">
    <property type="entry name" value="QUINOPROTEIN ALCOHOL DEHYDROGENASE (CYTOCHROME C)"/>
    <property type="match status" value="1"/>
</dbReference>
<keyword evidence="17" id="KW-1185">Reference proteome</keyword>
<dbReference type="RefSeq" id="WP_149611430.1">
    <property type="nucleotide sequence ID" value="NZ_VTUX01000004.1"/>
</dbReference>
<keyword evidence="5 12" id="KW-0106">Calcium</keyword>
<feature type="binding site" description="covalent" evidence="11">
    <location>
        <position position="640"/>
    </location>
    <ligand>
        <name>heme c</name>
        <dbReference type="ChEBI" id="CHEBI:61717"/>
    </ligand>
</feature>
<comment type="similarity">
    <text evidence="1">Belongs to the bacterial PQQ dehydrogenase family.</text>
</comment>
<proteinExistence type="inferred from homology"/>
<evidence type="ECO:0000256" key="3">
    <source>
        <dbReference type="ARBA" id="ARBA00022723"/>
    </source>
</evidence>
<accession>A0A5B0WY38</accession>
<feature type="active site" description="Proton acceptor" evidence="10">
    <location>
        <position position="337"/>
    </location>
</feature>
<dbReference type="GO" id="GO:0020037">
    <property type="term" value="F:heme binding"/>
    <property type="evidence" value="ECO:0007669"/>
    <property type="project" value="InterPro"/>
</dbReference>
<feature type="disulfide bond" evidence="13">
    <location>
        <begin position="148"/>
        <end position="149"/>
    </location>
</feature>
<dbReference type="EMBL" id="VTUX01000004">
    <property type="protein sequence ID" value="KAA1191994.1"/>
    <property type="molecule type" value="Genomic_DNA"/>
</dbReference>
<dbReference type="NCBIfam" id="TIGR03075">
    <property type="entry name" value="PQQ_enz_alc_DH"/>
    <property type="match status" value="1"/>
</dbReference>
<feature type="binding site" description="covalent" evidence="11">
    <location>
        <position position="643"/>
    </location>
    <ligand>
        <name>heme c</name>
        <dbReference type="ChEBI" id="CHEBI:61717"/>
    </ligand>
</feature>
<dbReference type="GO" id="GO:0016020">
    <property type="term" value="C:membrane"/>
    <property type="evidence" value="ECO:0007669"/>
    <property type="project" value="InterPro"/>
</dbReference>
<dbReference type="AlphaFoldDB" id="A0A5B0WY38"/>
<feature type="binding site" evidence="12">
    <location>
        <position position="292"/>
    </location>
    <ligand>
        <name>Ca(2+)</name>
        <dbReference type="ChEBI" id="CHEBI:29108"/>
    </ligand>
</feature>
<feature type="binding site" evidence="12">
    <location>
        <position position="337"/>
    </location>
    <ligand>
        <name>Ca(2+)</name>
        <dbReference type="ChEBI" id="CHEBI:29108"/>
    </ligand>
</feature>